<evidence type="ECO:0000256" key="11">
    <source>
        <dbReference type="ARBA" id="ARBA00022985"/>
    </source>
</evidence>
<name>K6X4B5_9ALTE</name>
<dbReference type="EMBL" id="BAEN01000056">
    <property type="protein sequence ID" value="GAC15464.1"/>
    <property type="molecule type" value="Genomic_DNA"/>
</dbReference>
<feature type="domain" description="Protein kinase" evidence="16">
    <location>
        <begin position="43"/>
        <end position="242"/>
    </location>
</feature>
<dbReference type="EC" id="2.7.1.166" evidence="4 15"/>
<dbReference type="HAMAP" id="MF_00521">
    <property type="entry name" value="KDO_kinase"/>
    <property type="match status" value="1"/>
</dbReference>
<evidence type="ECO:0000256" key="12">
    <source>
        <dbReference type="ARBA" id="ARBA00023136"/>
    </source>
</evidence>
<accession>K6X4B5</accession>
<comment type="pathway">
    <text evidence="2 15">Bacterial outer membrane biogenesis; LPS core biosynthesis.</text>
</comment>
<dbReference type="AlphaFoldDB" id="K6X4B5"/>
<evidence type="ECO:0000313" key="18">
    <source>
        <dbReference type="Proteomes" id="UP000006334"/>
    </source>
</evidence>
<dbReference type="Proteomes" id="UP000006334">
    <property type="component" value="Unassembled WGS sequence"/>
</dbReference>
<evidence type="ECO:0000256" key="15">
    <source>
        <dbReference type="HAMAP-Rule" id="MF_00521"/>
    </source>
</evidence>
<comment type="function">
    <text evidence="15">Catalyzes the ATP-dependent phosphorylation of the 3-deoxy-D-manno-octulosonic acid (Kdo) residue in Kdo-lipid IV(A) at the 4-OH position.</text>
</comment>
<dbReference type="Gene3D" id="1.10.510.10">
    <property type="entry name" value="Transferase(Phosphotransferase) domain 1"/>
    <property type="match status" value="1"/>
</dbReference>
<dbReference type="Pfam" id="PF06293">
    <property type="entry name" value="Kdo"/>
    <property type="match status" value="1"/>
</dbReference>
<evidence type="ECO:0000256" key="10">
    <source>
        <dbReference type="ARBA" id="ARBA00022840"/>
    </source>
</evidence>
<keyword evidence="9 15" id="KW-0418">Kinase</keyword>
<dbReference type="PROSITE" id="PS50011">
    <property type="entry name" value="PROTEIN_KINASE_DOM"/>
    <property type="match status" value="1"/>
</dbReference>
<dbReference type="InterPro" id="IPR000719">
    <property type="entry name" value="Prot_kinase_dom"/>
</dbReference>
<dbReference type="GO" id="GO:0004672">
    <property type="term" value="F:protein kinase activity"/>
    <property type="evidence" value="ECO:0007669"/>
    <property type="project" value="InterPro"/>
</dbReference>
<sequence>MRIFMTDVKQISNQGEIIRFDSHYLPDCRSEYFEPEYWQQQNAVIGSALGRGTTHFIKAGMHELVLRHYCRGGLMSKVLSDQYLYLGISSTRAYQEFKLLKRINELGLPAPTPVAYRIIKKGMYYQADLITLKIANANDVHHILQTRSLTQQEWEKIGETIALFHQQQIFHHDLNIHNIMLDNQSKAWLIDFDKCAVKGGNTWKQKNLDRLLRSLNKEKVKFANYHFQASDWQMLLDGYSKI</sequence>
<keyword evidence="5 15" id="KW-1003">Cell membrane</keyword>
<dbReference type="NCBIfam" id="NF002475">
    <property type="entry name" value="PRK01723.1"/>
    <property type="match status" value="1"/>
</dbReference>
<keyword evidence="11 15" id="KW-0448">Lipopolysaccharide biosynthesis</keyword>
<reference evidence="17 18" key="1">
    <citation type="journal article" date="2017" name="Antonie Van Leeuwenhoek">
        <title>Rhizobium rhizosphaerae sp. nov., a novel species isolated from rice rhizosphere.</title>
        <authorList>
            <person name="Zhao J.J."/>
            <person name="Zhang J."/>
            <person name="Zhang R.J."/>
            <person name="Zhang C.W."/>
            <person name="Yin H.Q."/>
            <person name="Zhang X.X."/>
        </authorList>
    </citation>
    <scope>NUCLEOTIDE SEQUENCE [LARGE SCALE GENOMIC DNA]</scope>
    <source>
        <strain evidence="17 18">E3</strain>
    </source>
</reference>
<evidence type="ECO:0000259" key="16">
    <source>
        <dbReference type="PROSITE" id="PS50011"/>
    </source>
</evidence>
<dbReference type="eggNOG" id="COG3642">
    <property type="taxonomic scope" value="Bacteria"/>
</dbReference>
<dbReference type="GO" id="GO:0009244">
    <property type="term" value="P:lipopolysaccharide core region biosynthetic process"/>
    <property type="evidence" value="ECO:0007669"/>
    <property type="project" value="UniProtKB-UniRule"/>
</dbReference>
<evidence type="ECO:0000256" key="13">
    <source>
        <dbReference type="ARBA" id="ARBA00029511"/>
    </source>
</evidence>
<dbReference type="STRING" id="1127673.GLIP_2843"/>
<dbReference type="UniPathway" id="UPA00958"/>
<comment type="similarity">
    <text evidence="3 15">Belongs to the protein kinase superfamily. KdkA/RfaP family.</text>
</comment>
<evidence type="ECO:0000256" key="1">
    <source>
        <dbReference type="ARBA" id="ARBA00004515"/>
    </source>
</evidence>
<evidence type="ECO:0000256" key="4">
    <source>
        <dbReference type="ARBA" id="ARBA00011988"/>
    </source>
</evidence>
<dbReference type="SUPFAM" id="SSF56112">
    <property type="entry name" value="Protein kinase-like (PK-like)"/>
    <property type="match status" value="1"/>
</dbReference>
<evidence type="ECO:0000256" key="8">
    <source>
        <dbReference type="ARBA" id="ARBA00022741"/>
    </source>
</evidence>
<dbReference type="InterPro" id="IPR022826">
    <property type="entry name" value="KDO_kinase"/>
</dbReference>
<keyword evidence="8 15" id="KW-0547">Nucleotide-binding</keyword>
<evidence type="ECO:0000256" key="6">
    <source>
        <dbReference type="ARBA" id="ARBA00022519"/>
    </source>
</evidence>
<evidence type="ECO:0000256" key="2">
    <source>
        <dbReference type="ARBA" id="ARBA00004713"/>
    </source>
</evidence>
<keyword evidence="6 15" id="KW-0997">Cell inner membrane</keyword>
<gene>
    <name evidence="15 17" type="primary">kdkA</name>
    <name evidence="17" type="ORF">GLIP_2843</name>
</gene>
<keyword evidence="12 15" id="KW-0472">Membrane</keyword>
<protein>
    <recommendedName>
        <fullName evidence="13 15">3-deoxy-D-manno-octulosonic acid kinase</fullName>
        <shortName evidence="15">Kdo kinase</shortName>
        <ecNumber evidence="4 15">2.7.1.166</ecNumber>
    </recommendedName>
</protein>
<evidence type="ECO:0000256" key="9">
    <source>
        <dbReference type="ARBA" id="ARBA00022777"/>
    </source>
</evidence>
<comment type="subcellular location">
    <subcellularLocation>
        <location evidence="1 15">Cell inner membrane</location>
        <topology evidence="1 15">Peripheral membrane protein</topology>
        <orientation evidence="1 15">Cytoplasmic side</orientation>
    </subcellularLocation>
</comment>
<keyword evidence="10 15" id="KW-0067">ATP-binding</keyword>
<comment type="catalytic activity">
    <reaction evidence="14 15">
        <text>an alpha-Kdo-(2-&gt;6)-lipid IVA + ATP = a 4-O-phospho-alpha-Kdo-(2-&gt;6)-lipid IVA + ADP + H(+)</text>
        <dbReference type="Rhea" id="RHEA:74271"/>
        <dbReference type="ChEBI" id="CHEBI:15378"/>
        <dbReference type="ChEBI" id="CHEBI:30616"/>
        <dbReference type="ChEBI" id="CHEBI:176428"/>
        <dbReference type="ChEBI" id="CHEBI:193140"/>
        <dbReference type="ChEBI" id="CHEBI:456216"/>
        <dbReference type="EC" id="2.7.1.166"/>
    </reaction>
</comment>
<evidence type="ECO:0000256" key="3">
    <source>
        <dbReference type="ARBA" id="ARBA00010327"/>
    </source>
</evidence>
<dbReference type="InterPro" id="IPR011009">
    <property type="entry name" value="Kinase-like_dom_sf"/>
</dbReference>
<keyword evidence="18" id="KW-1185">Reference proteome</keyword>
<dbReference type="GO" id="GO:0005886">
    <property type="term" value="C:plasma membrane"/>
    <property type="evidence" value="ECO:0007669"/>
    <property type="project" value="UniProtKB-SubCell"/>
</dbReference>
<comment type="caution">
    <text evidence="17">The sequence shown here is derived from an EMBL/GenBank/DDBJ whole genome shotgun (WGS) entry which is preliminary data.</text>
</comment>
<feature type="active site" evidence="15">
    <location>
        <position position="173"/>
    </location>
</feature>
<evidence type="ECO:0000256" key="5">
    <source>
        <dbReference type="ARBA" id="ARBA00022475"/>
    </source>
</evidence>
<organism evidence="17 18">
    <name type="scientific">Aliiglaciecola lipolytica E3</name>
    <dbReference type="NCBI Taxonomy" id="1127673"/>
    <lineage>
        <taxon>Bacteria</taxon>
        <taxon>Pseudomonadati</taxon>
        <taxon>Pseudomonadota</taxon>
        <taxon>Gammaproteobacteria</taxon>
        <taxon>Alteromonadales</taxon>
        <taxon>Alteromonadaceae</taxon>
        <taxon>Aliiglaciecola</taxon>
    </lineage>
</organism>
<dbReference type="GO" id="GO:0005524">
    <property type="term" value="F:ATP binding"/>
    <property type="evidence" value="ECO:0007669"/>
    <property type="project" value="UniProtKB-UniRule"/>
</dbReference>
<evidence type="ECO:0000256" key="7">
    <source>
        <dbReference type="ARBA" id="ARBA00022679"/>
    </source>
</evidence>
<evidence type="ECO:0000313" key="17">
    <source>
        <dbReference type="EMBL" id="GAC15464.1"/>
    </source>
</evidence>
<evidence type="ECO:0000256" key="14">
    <source>
        <dbReference type="ARBA" id="ARBA00034417"/>
    </source>
</evidence>
<proteinExistence type="inferred from homology"/>
<keyword evidence="7 15" id="KW-0808">Transferase</keyword>